<dbReference type="PANTHER" id="PTHR30329">
    <property type="entry name" value="STATOR ELEMENT OF FLAGELLAR MOTOR COMPLEX"/>
    <property type="match status" value="1"/>
</dbReference>
<evidence type="ECO:0000256" key="8">
    <source>
        <dbReference type="SAM" id="Phobius"/>
    </source>
</evidence>
<keyword evidence="5 8" id="KW-1133">Transmembrane helix</keyword>
<dbReference type="InterPro" id="IPR025713">
    <property type="entry name" value="MotB-like_N_dom"/>
</dbReference>
<gene>
    <name evidence="10" type="ORF">SAMN04488035_1885</name>
</gene>
<comment type="subcellular location">
    <subcellularLocation>
        <location evidence="1">Cell membrane</location>
        <topology evidence="1">Single-pass membrane protein</topology>
    </subcellularLocation>
</comment>
<evidence type="ECO:0000256" key="6">
    <source>
        <dbReference type="ARBA" id="ARBA00023136"/>
    </source>
</evidence>
<dbReference type="SUPFAM" id="SSF103088">
    <property type="entry name" value="OmpA-like"/>
    <property type="match status" value="1"/>
</dbReference>
<dbReference type="InterPro" id="IPR006665">
    <property type="entry name" value="OmpA-like"/>
</dbReference>
<dbReference type="PANTHER" id="PTHR30329:SF21">
    <property type="entry name" value="LIPOPROTEIN YIAD-RELATED"/>
    <property type="match status" value="1"/>
</dbReference>
<dbReference type="Gene3D" id="3.30.1330.60">
    <property type="entry name" value="OmpA-like domain"/>
    <property type="match status" value="1"/>
</dbReference>
<dbReference type="Proteomes" id="UP000198520">
    <property type="component" value="Unassembled WGS sequence"/>
</dbReference>
<dbReference type="AlphaFoldDB" id="A0A1I2GNC8"/>
<evidence type="ECO:0000256" key="3">
    <source>
        <dbReference type="ARBA" id="ARBA00022475"/>
    </source>
</evidence>
<dbReference type="GO" id="GO:0005886">
    <property type="term" value="C:plasma membrane"/>
    <property type="evidence" value="ECO:0007669"/>
    <property type="project" value="UniProtKB-SubCell"/>
</dbReference>
<comment type="similarity">
    <text evidence="2">Belongs to the MotB family.</text>
</comment>
<protein>
    <submittedName>
        <fullName evidence="10">Chemotaxis protein MotB</fullName>
    </submittedName>
</protein>
<evidence type="ECO:0000256" key="5">
    <source>
        <dbReference type="ARBA" id="ARBA00022989"/>
    </source>
</evidence>
<evidence type="ECO:0000256" key="1">
    <source>
        <dbReference type="ARBA" id="ARBA00004162"/>
    </source>
</evidence>
<dbReference type="EMBL" id="FONZ01000003">
    <property type="protein sequence ID" value="SFF18992.1"/>
    <property type="molecule type" value="Genomic_DNA"/>
</dbReference>
<organism evidence="10 11">
    <name type="scientific">Flavimobilis marinus</name>
    <dbReference type="NCBI Taxonomy" id="285351"/>
    <lineage>
        <taxon>Bacteria</taxon>
        <taxon>Bacillati</taxon>
        <taxon>Actinomycetota</taxon>
        <taxon>Actinomycetes</taxon>
        <taxon>Micrococcales</taxon>
        <taxon>Jonesiaceae</taxon>
        <taxon>Flavimobilis</taxon>
    </lineage>
</organism>
<keyword evidence="3" id="KW-1003">Cell membrane</keyword>
<evidence type="ECO:0000256" key="2">
    <source>
        <dbReference type="ARBA" id="ARBA00008914"/>
    </source>
</evidence>
<evidence type="ECO:0000256" key="7">
    <source>
        <dbReference type="PROSITE-ProRule" id="PRU00473"/>
    </source>
</evidence>
<dbReference type="CDD" id="cd07185">
    <property type="entry name" value="OmpA_C-like"/>
    <property type="match status" value="1"/>
</dbReference>
<keyword evidence="6 7" id="KW-0472">Membrane</keyword>
<evidence type="ECO:0000256" key="4">
    <source>
        <dbReference type="ARBA" id="ARBA00022692"/>
    </source>
</evidence>
<evidence type="ECO:0000313" key="10">
    <source>
        <dbReference type="EMBL" id="SFF18992.1"/>
    </source>
</evidence>
<dbReference type="PROSITE" id="PS51123">
    <property type="entry name" value="OMPA_2"/>
    <property type="match status" value="1"/>
</dbReference>
<keyword evidence="11" id="KW-1185">Reference proteome</keyword>
<dbReference type="InterPro" id="IPR050330">
    <property type="entry name" value="Bact_OuterMem_StrucFunc"/>
</dbReference>
<evidence type="ECO:0000313" key="11">
    <source>
        <dbReference type="Proteomes" id="UP000198520"/>
    </source>
</evidence>
<feature type="transmembrane region" description="Helical" evidence="8">
    <location>
        <begin position="24"/>
        <end position="44"/>
    </location>
</feature>
<accession>A0A1I2GNC8</accession>
<dbReference type="STRING" id="285351.SAMN04488035_1885"/>
<sequence>MSAGGGRRRKGGHEEEHENHERWLVSYSDMMTVLMALFVVLYAISQVDVDKYEALRGSLAAGFNAENPAVLPDGGGVLPEDSQAPSTQIMQDITPDAAVGVMPESVIGEGGPDAGAGDADGAALAAAEAEWTSLNEVRDMVAAALAKKGARDSVDFRITEEGLVIGMITSDVFFASASNDLTKTSRVVVDAIAPPLRKIPNGLSIEGHADVVPTGSREKTNWELSSARATTVLRRLVEQGDIKATRVSAVGFGDAQPLISKTDPKSLAANRRVDVVVLSSAPERVRELLPVVEQSRS</sequence>
<dbReference type="OrthoDB" id="9815217at2"/>
<keyword evidence="4 8" id="KW-0812">Transmembrane</keyword>
<feature type="domain" description="OmpA-like" evidence="9">
    <location>
        <begin position="161"/>
        <end position="281"/>
    </location>
</feature>
<dbReference type="InterPro" id="IPR036737">
    <property type="entry name" value="OmpA-like_sf"/>
</dbReference>
<proteinExistence type="inferred from homology"/>
<reference evidence="11" key="1">
    <citation type="submission" date="2016-10" db="EMBL/GenBank/DDBJ databases">
        <authorList>
            <person name="Varghese N."/>
            <person name="Submissions S."/>
        </authorList>
    </citation>
    <scope>NUCLEOTIDE SEQUENCE [LARGE SCALE GENOMIC DNA]</scope>
    <source>
        <strain evidence="11">DSM 19083</strain>
    </source>
</reference>
<dbReference type="RefSeq" id="WP_093377783.1">
    <property type="nucleotide sequence ID" value="NZ_BNAN01000003.1"/>
</dbReference>
<dbReference type="Pfam" id="PF13677">
    <property type="entry name" value="MotB_plug"/>
    <property type="match status" value="1"/>
</dbReference>
<evidence type="ECO:0000259" key="9">
    <source>
        <dbReference type="PROSITE" id="PS51123"/>
    </source>
</evidence>
<name>A0A1I2GNC8_9MICO</name>
<dbReference type="Pfam" id="PF00691">
    <property type="entry name" value="OmpA"/>
    <property type="match status" value="1"/>
</dbReference>